<dbReference type="PROSITE" id="PS50206">
    <property type="entry name" value="RHODANESE_3"/>
    <property type="match status" value="1"/>
</dbReference>
<keyword evidence="6 9" id="KW-0442">Lipid degradation</keyword>
<dbReference type="Gene3D" id="1.10.238.10">
    <property type="entry name" value="EF-hand"/>
    <property type="match status" value="1"/>
</dbReference>
<dbReference type="Proteomes" id="UP001055439">
    <property type="component" value="Chromosome 9"/>
</dbReference>
<dbReference type="PANTHER" id="PTHR10336:SF154">
    <property type="entry name" value="PHOSPHOINOSITIDE PHOSPHOLIPASE C 2"/>
    <property type="match status" value="1"/>
</dbReference>
<organism evidence="14 15">
    <name type="scientific">Musa troglodytarum</name>
    <name type="common">fe'i banana</name>
    <dbReference type="NCBI Taxonomy" id="320322"/>
    <lineage>
        <taxon>Eukaryota</taxon>
        <taxon>Viridiplantae</taxon>
        <taxon>Streptophyta</taxon>
        <taxon>Embryophyta</taxon>
        <taxon>Tracheophyta</taxon>
        <taxon>Spermatophyta</taxon>
        <taxon>Magnoliopsida</taxon>
        <taxon>Liliopsida</taxon>
        <taxon>Zingiberales</taxon>
        <taxon>Musaceae</taxon>
        <taxon>Musa</taxon>
    </lineage>
</organism>
<evidence type="ECO:0000313" key="15">
    <source>
        <dbReference type="Proteomes" id="UP001055439"/>
    </source>
</evidence>
<dbReference type="SUPFAM" id="SSF52821">
    <property type="entry name" value="Rhodanese/Cell cycle control phosphatase"/>
    <property type="match status" value="1"/>
</dbReference>
<dbReference type="CDD" id="cd00158">
    <property type="entry name" value="RHOD"/>
    <property type="match status" value="1"/>
</dbReference>
<dbReference type="SMART" id="SM00148">
    <property type="entry name" value="PLCXc"/>
    <property type="match status" value="1"/>
</dbReference>
<dbReference type="EMBL" id="CP097511">
    <property type="protein sequence ID" value="URE42866.1"/>
    <property type="molecule type" value="Genomic_DNA"/>
</dbReference>
<dbReference type="GO" id="GO:0005886">
    <property type="term" value="C:plasma membrane"/>
    <property type="evidence" value="ECO:0007669"/>
    <property type="project" value="UniProtKB-SubCell"/>
</dbReference>
<evidence type="ECO:0000259" key="12">
    <source>
        <dbReference type="PROSITE" id="PS50008"/>
    </source>
</evidence>
<keyword evidence="15" id="KW-1185">Reference proteome</keyword>
<keyword evidence="5 9" id="KW-0378">Hydrolase</keyword>
<dbReference type="InterPro" id="IPR036873">
    <property type="entry name" value="Rhodanese-like_dom_sf"/>
</dbReference>
<evidence type="ECO:0000256" key="10">
    <source>
        <dbReference type="SAM" id="MobiDB-lite"/>
    </source>
</evidence>
<evidence type="ECO:0000313" key="14">
    <source>
        <dbReference type="EMBL" id="URE42866.1"/>
    </source>
</evidence>
<feature type="compositionally biased region" description="Basic and acidic residues" evidence="10">
    <location>
        <begin position="260"/>
        <end position="276"/>
    </location>
</feature>
<gene>
    <name evidence="14" type="ORF">MUK42_25451</name>
</gene>
<evidence type="ECO:0000256" key="3">
    <source>
        <dbReference type="ARBA" id="ARBA00012368"/>
    </source>
</evidence>
<feature type="region of interest" description="Disordered" evidence="10">
    <location>
        <begin position="260"/>
        <end position="319"/>
    </location>
</feature>
<dbReference type="InterPro" id="IPR001711">
    <property type="entry name" value="PLipase_C_Pinositol-sp_Y"/>
</dbReference>
<feature type="domain" description="C2" evidence="11">
    <location>
        <begin position="380"/>
        <end position="509"/>
    </location>
</feature>
<feature type="domain" description="PI-PLC Y-box" evidence="12">
    <location>
        <begin position="350"/>
        <end position="378"/>
    </location>
</feature>
<evidence type="ECO:0000256" key="7">
    <source>
        <dbReference type="ARBA" id="ARBA00023136"/>
    </source>
</evidence>
<dbReference type="PANTHER" id="PTHR10336">
    <property type="entry name" value="PHOSPHOINOSITIDE-SPECIFIC PHOSPHOLIPASE C FAMILY PROTEIN"/>
    <property type="match status" value="1"/>
</dbReference>
<dbReference type="InterPro" id="IPR001192">
    <property type="entry name" value="PI-PLC_fam"/>
</dbReference>
<keyword evidence="8" id="KW-0807">Transducer</keyword>
<proteinExistence type="predicted"/>
<dbReference type="PROSITE" id="PS50008">
    <property type="entry name" value="PIPLC_Y_DOMAIN"/>
    <property type="match status" value="2"/>
</dbReference>
<dbReference type="GO" id="GO:0051209">
    <property type="term" value="P:release of sequestered calcium ion into cytosol"/>
    <property type="evidence" value="ECO:0007669"/>
    <property type="project" value="TreeGrafter"/>
</dbReference>
<evidence type="ECO:0000256" key="5">
    <source>
        <dbReference type="ARBA" id="ARBA00022801"/>
    </source>
</evidence>
<dbReference type="CDD" id="cd00275">
    <property type="entry name" value="C2_PLC_like"/>
    <property type="match status" value="2"/>
</dbReference>
<feature type="domain" description="PI-PLC Y-box" evidence="12">
    <location>
        <begin position="654"/>
        <end position="740"/>
    </location>
</feature>
<dbReference type="FunFam" id="2.60.40.150:FF:000060">
    <property type="entry name" value="Phosphoinositide phospholipase C"/>
    <property type="match status" value="2"/>
</dbReference>
<dbReference type="Gene3D" id="2.60.40.150">
    <property type="entry name" value="C2 domain"/>
    <property type="match status" value="2"/>
</dbReference>
<dbReference type="Gene3D" id="3.20.20.190">
    <property type="entry name" value="Phosphatidylinositol (PI) phosphodiesterase"/>
    <property type="match status" value="3"/>
</dbReference>
<evidence type="ECO:0000256" key="2">
    <source>
        <dbReference type="ARBA" id="ARBA00004202"/>
    </source>
</evidence>
<keyword evidence="7" id="KW-0472">Membrane</keyword>
<dbReference type="EC" id="3.1.4.11" evidence="3 9"/>
<dbReference type="InterPro" id="IPR017946">
    <property type="entry name" value="PLC-like_Pdiesterase_TIM-brl"/>
</dbReference>
<evidence type="ECO:0000256" key="8">
    <source>
        <dbReference type="ARBA" id="ARBA00023224"/>
    </source>
</evidence>
<accession>A0A9E7HZ38</accession>
<dbReference type="SUPFAM" id="SSF51695">
    <property type="entry name" value="PLC-like phosphodiesterases"/>
    <property type="match status" value="2"/>
</dbReference>
<comment type="subcellular location">
    <subcellularLocation>
        <location evidence="2">Cell membrane</location>
        <topology evidence="2">Peripheral membrane protein</topology>
    </subcellularLocation>
</comment>
<dbReference type="InterPro" id="IPR000909">
    <property type="entry name" value="PLipase_C_PInositol-sp_X_dom"/>
</dbReference>
<dbReference type="InterPro" id="IPR011992">
    <property type="entry name" value="EF-hand-dom_pair"/>
</dbReference>
<reference evidence="14" key="1">
    <citation type="submission" date="2022-05" db="EMBL/GenBank/DDBJ databases">
        <title>The Musa troglodytarum L. genome provides insights into the mechanism of non-climacteric behaviour and enrichment of carotenoids.</title>
        <authorList>
            <person name="Wang J."/>
        </authorList>
    </citation>
    <scope>NUCLEOTIDE SEQUENCE</scope>
    <source>
        <tissue evidence="14">Leaf</tissue>
    </source>
</reference>
<feature type="compositionally biased region" description="Acidic residues" evidence="10">
    <location>
        <begin position="296"/>
        <end position="314"/>
    </location>
</feature>
<evidence type="ECO:0000259" key="11">
    <source>
        <dbReference type="PROSITE" id="PS50004"/>
    </source>
</evidence>
<evidence type="ECO:0000259" key="13">
    <source>
        <dbReference type="PROSITE" id="PS50206"/>
    </source>
</evidence>
<dbReference type="Pfam" id="PF23583">
    <property type="entry name" value="EF_HAND_2_PLCG"/>
    <property type="match status" value="1"/>
</dbReference>
<dbReference type="PROSITE" id="PS50004">
    <property type="entry name" value="C2"/>
    <property type="match status" value="2"/>
</dbReference>
<dbReference type="PROSITE" id="PS50007">
    <property type="entry name" value="PIPLC_X_DOMAIN"/>
    <property type="match status" value="2"/>
</dbReference>
<dbReference type="InterPro" id="IPR057061">
    <property type="entry name" value="PLCG_EF-hand_2"/>
</dbReference>
<dbReference type="Pfam" id="PF00387">
    <property type="entry name" value="PI-PLC-Y"/>
    <property type="match status" value="1"/>
</dbReference>
<dbReference type="InterPro" id="IPR000008">
    <property type="entry name" value="C2_dom"/>
</dbReference>
<dbReference type="Pfam" id="PF00388">
    <property type="entry name" value="PI-PLC-X"/>
    <property type="match status" value="2"/>
</dbReference>
<feature type="domain" description="Rhodanese" evidence="13">
    <location>
        <begin position="948"/>
        <end position="1037"/>
    </location>
</feature>
<dbReference type="SUPFAM" id="SSF49562">
    <property type="entry name" value="C2 domain (Calcium/lipid-binding domain, CaLB)"/>
    <property type="match status" value="2"/>
</dbReference>
<evidence type="ECO:0000256" key="4">
    <source>
        <dbReference type="ARBA" id="ARBA00022475"/>
    </source>
</evidence>
<keyword evidence="9" id="KW-0443">Lipid metabolism</keyword>
<dbReference type="Pfam" id="PF00168">
    <property type="entry name" value="C2"/>
    <property type="match status" value="2"/>
</dbReference>
<dbReference type="SMART" id="SM00149">
    <property type="entry name" value="PLCYc"/>
    <property type="match status" value="1"/>
</dbReference>
<evidence type="ECO:0000256" key="1">
    <source>
        <dbReference type="ARBA" id="ARBA00001195"/>
    </source>
</evidence>
<evidence type="ECO:0000256" key="6">
    <source>
        <dbReference type="ARBA" id="ARBA00022963"/>
    </source>
</evidence>
<evidence type="ECO:0000256" key="9">
    <source>
        <dbReference type="RuleBase" id="RU361133"/>
    </source>
</evidence>
<dbReference type="GO" id="GO:0016042">
    <property type="term" value="P:lipid catabolic process"/>
    <property type="evidence" value="ECO:0007669"/>
    <property type="project" value="UniProtKB-KW"/>
</dbReference>
<name>A0A9E7HZ38_9LILI</name>
<protein>
    <recommendedName>
        <fullName evidence="3 9">Phosphoinositide phospholipase C</fullName>
        <ecNumber evidence="3 9">3.1.4.11</ecNumber>
    </recommendedName>
</protein>
<dbReference type="OrthoDB" id="269822at2759"/>
<sequence length="1037" mass="117348">MESYKCCLCFTRKFLWSEAQPPADVRAAFDAHSEGGTQMTADQFRRFLAEAQGDAAVADVERVMEQALELRHRQLFHRKHFKPVFTLDDFHHYLFSEELNPPLRSQVHQDMTAPLSHYYIYTGHNSYLTGNQLSSDCSDVPIIKALQNGVRVIELDMWPNATKDNIDILHGRTLTSPVELIKCLRSIKEYAFSASPYPVIITLEDHLTPDLQAKVAEMVIETFGDMLYYPDSESPKEFLSPEALKKRIIISTKPPKEYLEAKNVKENDGDTKKVQESNEAWGMEVPDLQTELECSDKDEDAVDDGGDDDVDDDDQKVRQSSPLEYKRLITIRAGKPKGHITEALKVDQEKGHGRSLWLMHGFYKANGGCGYVKKPDFLLSTGSDNEVFDPKAILPVKKTLKVKVYMGDGWRMDFKKTHFDPYSPPDFYTRVGIAGVPADTTMKKTKAIEDNWMPAWDEEFVFPLTVPELAVLRIEVHEYDMSEKDDFAGQNCLPVSELKQGIRAVPLLDHKGMKFKSVKLLMRFEFATLTTPVKLIKCLRSIKEHAFEASPYPVIITLEDHLTPNLQAKVAKIKEKEHEGQKVDEEAWSEEVSDHEAITNDHELNEHYQEEDPEEGNGKPPIKYKRLIAIAAKKMQGDLTEALKIDPHKVTRLSLSELALEKAASSHGTELIRFTQRNLLRIFPKGTRVTSSNYKPLLGWMHGAQMVALNMQGYGKPLWLVHGMFKANGGCGYVKKPDILLNDDPDQLFDPKATLPLLKTLKVRIYTGDGWRFDFHKSHFDTFSPPDFYARVGIAGVPVDTSTTMKQTKIINDCWMPVWDEEFEFELRVPELALLRIEVFEHDVSDQDDFAGQTCLPVWELRTGIRSVSLCDHKGRPLKSRRRTKNTAAAMTAGVAHLATAKLRRATFMASTPPPSQGRVYPSGGLLELIRSGVVRAIPPKDAAAALRTEGFRLLDVRPAWEHEKARVGGSLHVPFFVADTDPTPVTLLKKWVHFGYIGLWTGQHLTTINEQFLPQVEELVPDKEDKLLVACGEGLR</sequence>
<feature type="domain" description="C2" evidence="11">
    <location>
        <begin position="735"/>
        <end position="872"/>
    </location>
</feature>
<dbReference type="SUPFAM" id="SSF47473">
    <property type="entry name" value="EF-hand"/>
    <property type="match status" value="1"/>
</dbReference>
<comment type="catalytic activity">
    <reaction evidence="1 9">
        <text>a 1,2-diacyl-sn-glycero-3-phospho-(1D-myo-inositol-4,5-bisphosphate) + H2O = 1D-myo-inositol 1,4,5-trisphosphate + a 1,2-diacyl-sn-glycerol + H(+)</text>
        <dbReference type="Rhea" id="RHEA:33179"/>
        <dbReference type="ChEBI" id="CHEBI:15377"/>
        <dbReference type="ChEBI" id="CHEBI:15378"/>
        <dbReference type="ChEBI" id="CHEBI:17815"/>
        <dbReference type="ChEBI" id="CHEBI:58456"/>
        <dbReference type="ChEBI" id="CHEBI:203600"/>
        <dbReference type="EC" id="3.1.4.11"/>
    </reaction>
</comment>
<dbReference type="GO" id="GO:0004435">
    <property type="term" value="F:phosphatidylinositol-4,5-bisphosphate phospholipase C activity"/>
    <property type="evidence" value="ECO:0007669"/>
    <property type="project" value="UniProtKB-EC"/>
</dbReference>
<keyword evidence="4" id="KW-1003">Cell membrane</keyword>
<dbReference type="GO" id="GO:0006950">
    <property type="term" value="P:response to stress"/>
    <property type="evidence" value="ECO:0007669"/>
    <property type="project" value="UniProtKB-ARBA"/>
</dbReference>
<dbReference type="InterPro" id="IPR001763">
    <property type="entry name" value="Rhodanese-like_dom"/>
</dbReference>
<dbReference type="InterPro" id="IPR035892">
    <property type="entry name" value="C2_domain_sf"/>
</dbReference>
<dbReference type="GO" id="GO:0048015">
    <property type="term" value="P:phosphatidylinositol-mediated signaling"/>
    <property type="evidence" value="ECO:0007669"/>
    <property type="project" value="TreeGrafter"/>
</dbReference>
<dbReference type="Gene3D" id="3.40.250.10">
    <property type="entry name" value="Rhodanese-like domain"/>
    <property type="match status" value="1"/>
</dbReference>
<dbReference type="SMART" id="SM00239">
    <property type="entry name" value="C2"/>
    <property type="match status" value="2"/>
</dbReference>
<dbReference type="AlphaFoldDB" id="A0A9E7HZ38"/>
<dbReference type="PRINTS" id="PR00390">
    <property type="entry name" value="PHPHLIPASEC"/>
</dbReference>